<keyword evidence="2 4" id="KW-0689">Ribosomal protein</keyword>
<protein>
    <submittedName>
        <fullName evidence="4">Ribosomal protein L14</fullName>
    </submittedName>
</protein>
<dbReference type="InterPro" id="IPR036853">
    <property type="entry name" value="Ribosomal_uL14_sf"/>
</dbReference>
<dbReference type="AlphaFoldDB" id="A0A385GNJ3"/>
<keyword evidence="3" id="KW-0687">Ribonucleoprotein</keyword>
<dbReference type="GO" id="GO:1990904">
    <property type="term" value="C:ribonucleoprotein complex"/>
    <property type="evidence" value="ECO:0007669"/>
    <property type="project" value="UniProtKB-KW"/>
</dbReference>
<name>A0A385GNJ3_9APIC</name>
<evidence type="ECO:0000256" key="3">
    <source>
        <dbReference type="ARBA" id="ARBA00023274"/>
    </source>
</evidence>
<evidence type="ECO:0000256" key="1">
    <source>
        <dbReference type="ARBA" id="ARBA00010745"/>
    </source>
</evidence>
<proteinExistence type="inferred from homology"/>
<evidence type="ECO:0000256" key="2">
    <source>
        <dbReference type="ARBA" id="ARBA00022980"/>
    </source>
</evidence>
<dbReference type="SUPFAM" id="SSF50193">
    <property type="entry name" value="Ribosomal protein L14"/>
    <property type="match status" value="1"/>
</dbReference>
<gene>
    <name evidence="4" type="primary">rpl14</name>
</gene>
<dbReference type="InterPro" id="IPR000218">
    <property type="entry name" value="Ribosomal_uL14"/>
</dbReference>
<organism evidence="4">
    <name type="scientific">Babesia duncani</name>
    <dbReference type="NCBI Taxonomy" id="323732"/>
    <lineage>
        <taxon>Eukaryota</taxon>
        <taxon>Sar</taxon>
        <taxon>Alveolata</taxon>
        <taxon>Apicomplexa</taxon>
        <taxon>Aconoidasida</taxon>
        <taxon>Piroplasmida</taxon>
        <taxon>Babesiidae</taxon>
        <taxon>Babesia</taxon>
    </lineage>
</organism>
<dbReference type="GO" id="GO:0005840">
    <property type="term" value="C:ribosome"/>
    <property type="evidence" value="ECO:0007669"/>
    <property type="project" value="UniProtKB-KW"/>
</dbReference>
<dbReference type="EMBL" id="MH107388">
    <property type="protein sequence ID" value="AXX76208.1"/>
    <property type="molecule type" value="Genomic_DNA"/>
</dbReference>
<dbReference type="Pfam" id="PF00238">
    <property type="entry name" value="Ribosomal_L14"/>
    <property type="match status" value="1"/>
</dbReference>
<dbReference type="GO" id="GO:0006412">
    <property type="term" value="P:translation"/>
    <property type="evidence" value="ECO:0007669"/>
    <property type="project" value="InterPro"/>
</dbReference>
<dbReference type="GO" id="GO:0003735">
    <property type="term" value="F:structural constituent of ribosome"/>
    <property type="evidence" value="ECO:0007669"/>
    <property type="project" value="InterPro"/>
</dbReference>
<evidence type="ECO:0000313" key="4">
    <source>
        <dbReference type="EMBL" id="AXX76208.1"/>
    </source>
</evidence>
<dbReference type="Gene3D" id="2.40.150.20">
    <property type="entry name" value="Ribosomal protein L14"/>
    <property type="match status" value="1"/>
</dbReference>
<comment type="similarity">
    <text evidence="1">Belongs to the universal ribosomal protein uL14 family.</text>
</comment>
<accession>A0A385GNJ3</accession>
<sequence>MITIIKSADNSGFKKIKHLGYIKNTKNLNINNICVSLVKKCAKLKKFVRKSDIIKTLIVRLKKYSFNLDTGTKFYNNASVLIDIIEFTRTKRIRIKATKITGLVSSMIKPYIYKSKLNLKKTKFI</sequence>
<reference evidence="4" key="1">
    <citation type="journal article" date="2018" name="Int. J. Parasitol.">
        <title>Insights into the evolution and drug susceptibility of Babesia duncani from the sequence of its mitochondrial and apicoplast genomes.</title>
        <authorList>
            <person name="Virji A.Z."/>
            <person name="Thekkiniath J."/>
            <person name="Ma W."/>
            <person name="Lawres L."/>
            <person name="Knight J."/>
            <person name="Swei A."/>
            <person name="Roch K.L."/>
            <person name="Ben Mamoun C."/>
        </authorList>
    </citation>
    <scope>NUCLEOTIDE SEQUENCE</scope>
    <source>
        <strain evidence="4">WA-1</strain>
    </source>
</reference>